<feature type="domain" description="VOC" evidence="3">
    <location>
        <begin position="428"/>
        <end position="574"/>
    </location>
</feature>
<dbReference type="RefSeq" id="WP_322409110.1">
    <property type="nucleotide sequence ID" value="NZ_CP139779.1"/>
</dbReference>
<dbReference type="InterPro" id="IPR037523">
    <property type="entry name" value="VOC_core"/>
</dbReference>
<dbReference type="Pfam" id="PF01261">
    <property type="entry name" value="AP_endonuc_2"/>
    <property type="match status" value="1"/>
</dbReference>
<keyword evidence="2" id="KW-0479">Metal-binding</keyword>
<dbReference type="Proteomes" id="UP001324533">
    <property type="component" value="Chromosome"/>
</dbReference>
<feature type="binding site" evidence="2">
    <location>
        <position position="506"/>
    </location>
    <ligand>
        <name>Mg(2+)</name>
        <dbReference type="ChEBI" id="CHEBI:18420"/>
    </ligand>
</feature>
<comment type="function">
    <text evidence="2">Catalyzes the conversion of 3-dehydroshikimate to protocatechuate (3,4-dihydroxybenzoate), a common intermediate of quinate and shikimate degradation pathways.</text>
</comment>
<comment type="pathway">
    <text evidence="2">Aromatic compound metabolism; 3,4-dihydroxybenzoate biosynthesis.</text>
</comment>
<gene>
    <name evidence="4" type="ORF">T9R20_09665</name>
</gene>
<feature type="binding site" evidence="2">
    <location>
        <position position="431"/>
    </location>
    <ligand>
        <name>Mg(2+)</name>
        <dbReference type="ChEBI" id="CHEBI:18420"/>
    </ligand>
</feature>
<protein>
    <recommendedName>
        <fullName evidence="2">3-dehydroshikimate dehydratase</fullName>
        <shortName evidence="2">DSD</shortName>
        <ecNumber evidence="2">4.2.1.118</ecNumber>
    </recommendedName>
</protein>
<dbReference type="SUPFAM" id="SSF51658">
    <property type="entry name" value="Xylose isomerase-like"/>
    <property type="match status" value="1"/>
</dbReference>
<organism evidence="4 5">
    <name type="scientific">Microbacterium invictum</name>
    <dbReference type="NCBI Taxonomy" id="515415"/>
    <lineage>
        <taxon>Bacteria</taxon>
        <taxon>Bacillati</taxon>
        <taxon>Actinomycetota</taxon>
        <taxon>Actinomycetes</taxon>
        <taxon>Micrococcales</taxon>
        <taxon>Microbacteriaceae</taxon>
        <taxon>Microbacterium</taxon>
    </lineage>
</organism>
<sequence>MKTSIATVCLSGTLTDKLHACAAAGFDGVEIFEPDLLAAPESPEEIAALAERLGLTLDLYQPLRDVEGVDDAAFSAVMHRAEAKFRLMQRLGMDLVLCCSNVATATIDDDAVSASQLRRLGDLAQGYGIRLAFEALAWGRFIDDYRRAWRVVELADHPAVGVCLDSFHILSRGHDPARIRDIPGDRIFFVQLADAPLLSMDVLSWSRHHRLFPGEGGFDLADFTALVVAAGYRGPWSLEVFNDTFRQTDPGRTALHARRSLRWLEDAVARTDPDATAHRSDIAMLPDSAAPSDIDFVEITAEDTSAVEELLLKLGFTPRGRHRTKAVTLWTAGEARVVLNEQHARGREPQLAAIGFEVDDAEAVDLRLRDLRVPRAYRRTYATEERLNGAVAPDGTAVYWAQAADEGDPAWVAEFEHGEPPQDSTILGVDHISLTQPWQVVEESTLFYMAGFSLSLESRTEVPGPEGLVESRVLTAPGGAIRIPLNVAPAILAERGAAGSASLPQHAAFRCSDVRALARAARTRGFRPLPLPRNYYDDLAARFALADDVLDELQDLHLAYDRDAKGEYLHFYTGTLGEVFLEFVERVHGYAGYGAGTAPVRLVAQRGADSVQE</sequence>
<dbReference type="InterPro" id="IPR050312">
    <property type="entry name" value="IolE/XylAMocC-like"/>
</dbReference>
<dbReference type="EC" id="4.2.1.118" evidence="2"/>
<dbReference type="InterPro" id="IPR029068">
    <property type="entry name" value="Glyas_Bleomycin-R_OHBP_Dase"/>
</dbReference>
<keyword evidence="1" id="KW-0119">Carbohydrate metabolism</keyword>
<dbReference type="InterPro" id="IPR013022">
    <property type="entry name" value="Xyl_isomerase-like_TIM-brl"/>
</dbReference>
<evidence type="ECO:0000256" key="1">
    <source>
        <dbReference type="ARBA" id="ARBA00023277"/>
    </source>
</evidence>
<dbReference type="InterPro" id="IPR036237">
    <property type="entry name" value="Xyl_isomerase-like_sf"/>
</dbReference>
<reference evidence="4 5" key="1">
    <citation type="submission" date="2023-06" db="EMBL/GenBank/DDBJ databases">
        <title>Rock-solubilizing bacteria, Microbacterium invictum, promotes re-establishment of vegetation in rocky wasteland by accelerating rock bio-weathering and reshaping soil bacterial community.</title>
        <authorList>
            <person name="Liu C."/>
        </authorList>
    </citation>
    <scope>NUCLEOTIDE SEQUENCE [LARGE SCALE GENOMIC DNA]</scope>
    <source>
        <strain evidence="4 5">X-18</strain>
    </source>
</reference>
<dbReference type="HAMAP" id="MF_02238">
    <property type="entry name" value="DSD"/>
    <property type="match status" value="1"/>
</dbReference>
<comment type="catalytic activity">
    <reaction evidence="2">
        <text>3-dehydroshikimate = 3,4-dihydroxybenzoate + H2O</text>
        <dbReference type="Rhea" id="RHEA:24848"/>
        <dbReference type="ChEBI" id="CHEBI:15377"/>
        <dbReference type="ChEBI" id="CHEBI:16630"/>
        <dbReference type="ChEBI" id="CHEBI:36241"/>
        <dbReference type="EC" id="4.2.1.118"/>
    </reaction>
</comment>
<evidence type="ECO:0000313" key="4">
    <source>
        <dbReference type="EMBL" id="WQB68983.1"/>
    </source>
</evidence>
<feature type="binding site" evidence="2">
    <location>
        <position position="191"/>
    </location>
    <ligand>
        <name>a divalent metal cation</name>
        <dbReference type="ChEBI" id="CHEBI:60240"/>
        <note>catalytic</note>
    </ligand>
</feature>
<name>A0ABZ0V5W7_9MICO</name>
<evidence type="ECO:0000313" key="5">
    <source>
        <dbReference type="Proteomes" id="UP001324533"/>
    </source>
</evidence>
<dbReference type="SUPFAM" id="SSF54593">
    <property type="entry name" value="Glyoxalase/Bleomycin resistance protein/Dihydroxybiphenyl dioxygenase"/>
    <property type="match status" value="1"/>
</dbReference>
<dbReference type="Pfam" id="PF14696">
    <property type="entry name" value="Glyoxalase_5"/>
    <property type="match status" value="1"/>
</dbReference>
<keyword evidence="2" id="KW-0456">Lyase</keyword>
<comment type="cofactor">
    <cofactor evidence="2">
        <name>a divalent metal cation</name>
        <dbReference type="ChEBI" id="CHEBI:60240"/>
    </cofactor>
</comment>
<evidence type="ECO:0000259" key="3">
    <source>
        <dbReference type="PROSITE" id="PS51819"/>
    </source>
</evidence>
<proteinExistence type="inferred from homology"/>
<keyword evidence="5" id="KW-1185">Reference proteome</keyword>
<feature type="binding site" evidence="2">
    <location>
        <position position="134"/>
    </location>
    <ligand>
        <name>a divalent metal cation</name>
        <dbReference type="ChEBI" id="CHEBI:60240"/>
        <note>catalytic</note>
    </ligand>
</feature>
<dbReference type="PANTHER" id="PTHR12110">
    <property type="entry name" value="HYDROXYPYRUVATE ISOMERASE"/>
    <property type="match status" value="1"/>
</dbReference>
<dbReference type="EMBL" id="CP139779">
    <property type="protein sequence ID" value="WQB68983.1"/>
    <property type="molecule type" value="Genomic_DNA"/>
</dbReference>
<dbReference type="Gene3D" id="3.20.20.150">
    <property type="entry name" value="Divalent-metal-dependent TIM barrel enzymes"/>
    <property type="match status" value="1"/>
</dbReference>
<feature type="binding site" evidence="2">
    <location>
        <position position="582"/>
    </location>
    <ligand>
        <name>Mg(2+)</name>
        <dbReference type="ChEBI" id="CHEBI:18420"/>
    </ligand>
</feature>
<dbReference type="InterPro" id="IPR043700">
    <property type="entry name" value="DSD"/>
</dbReference>
<evidence type="ECO:0000256" key="2">
    <source>
        <dbReference type="HAMAP-Rule" id="MF_02238"/>
    </source>
</evidence>
<accession>A0ABZ0V5W7</accession>
<feature type="binding site" evidence="2">
    <location>
        <position position="239"/>
    </location>
    <ligand>
        <name>a divalent metal cation</name>
        <dbReference type="ChEBI" id="CHEBI:60240"/>
        <note>catalytic</note>
    </ligand>
</feature>
<dbReference type="Gene3D" id="3.10.180.10">
    <property type="entry name" value="2,3-Dihydroxybiphenyl 1,2-Dioxygenase, domain 1"/>
    <property type="match status" value="2"/>
</dbReference>
<dbReference type="PROSITE" id="PS51819">
    <property type="entry name" value="VOC"/>
    <property type="match status" value="1"/>
</dbReference>
<feature type="binding site" evidence="2">
    <location>
        <position position="165"/>
    </location>
    <ligand>
        <name>a divalent metal cation</name>
        <dbReference type="ChEBI" id="CHEBI:60240"/>
        <note>catalytic</note>
    </ligand>
</feature>
<comment type="similarity">
    <text evidence="2">Belongs to the bacterial two-domain DSD family.</text>
</comment>
<dbReference type="PANTHER" id="PTHR12110:SF21">
    <property type="entry name" value="XYLOSE ISOMERASE-LIKE TIM BARREL DOMAIN-CONTAINING PROTEIN"/>
    <property type="match status" value="1"/>
</dbReference>